<dbReference type="Proteomes" id="UP000620124">
    <property type="component" value="Unassembled WGS sequence"/>
</dbReference>
<comment type="caution">
    <text evidence="1">The sequence shown here is derived from an EMBL/GenBank/DDBJ whole genome shotgun (WGS) entry which is preliminary data.</text>
</comment>
<name>A0A8H6XSF3_9AGAR</name>
<proteinExistence type="predicted"/>
<reference evidence="1" key="1">
    <citation type="submission" date="2020-05" db="EMBL/GenBank/DDBJ databases">
        <title>Mycena genomes resolve the evolution of fungal bioluminescence.</title>
        <authorList>
            <person name="Tsai I.J."/>
        </authorList>
    </citation>
    <scope>NUCLEOTIDE SEQUENCE</scope>
    <source>
        <strain evidence="1">CCC161011</strain>
    </source>
</reference>
<evidence type="ECO:0000313" key="1">
    <source>
        <dbReference type="EMBL" id="KAF7345576.1"/>
    </source>
</evidence>
<dbReference type="AlphaFoldDB" id="A0A8H6XSF3"/>
<dbReference type="EMBL" id="JACAZI010000013">
    <property type="protein sequence ID" value="KAF7345576.1"/>
    <property type="molecule type" value="Genomic_DNA"/>
</dbReference>
<keyword evidence="2" id="KW-1185">Reference proteome</keyword>
<evidence type="ECO:0000313" key="2">
    <source>
        <dbReference type="Proteomes" id="UP000620124"/>
    </source>
</evidence>
<organism evidence="1 2">
    <name type="scientific">Mycena venus</name>
    <dbReference type="NCBI Taxonomy" id="2733690"/>
    <lineage>
        <taxon>Eukaryota</taxon>
        <taxon>Fungi</taxon>
        <taxon>Dikarya</taxon>
        <taxon>Basidiomycota</taxon>
        <taxon>Agaricomycotina</taxon>
        <taxon>Agaricomycetes</taxon>
        <taxon>Agaricomycetidae</taxon>
        <taxon>Agaricales</taxon>
        <taxon>Marasmiineae</taxon>
        <taxon>Mycenaceae</taxon>
        <taxon>Mycena</taxon>
    </lineage>
</organism>
<protein>
    <submittedName>
        <fullName evidence="1">Uncharacterized protein</fullName>
    </submittedName>
</protein>
<gene>
    <name evidence="1" type="ORF">MVEN_01576300</name>
</gene>
<sequence>MTIFCDRQLDPFSLYPLAMLETQLARALRLNLHFFGCQEANPEPQLRIFRCLAWHSSRWEELSLQLTSALFPLLCSLRGDVPSLRKIFIQWDGPKAQSGVDSTLDFLETAPSLIDVGIYNEYRFIPVSLPAQQLTRYQYDGPWKTHRDILKQARNLVEARISVQFNDSPFPPPQPSEIIELPCLSHAYLTTPRVFDYIQAPALDDLVLSVKERHESSIVGSLQSFINRSSCTIRRLCLSSFTAPSAIAILQAISSITELRIVVAEYDFQGVRTLLENLTVAEALGSAIVASQLRCISLGCPMRGDDMHLDYGLYLGMVKSRWKADHCALTKSAVFLHSGPGPDAVTRSGLDQLREEGMDLLLLVGEEASDVMDYWLCHARY</sequence>
<accession>A0A8H6XSF3</accession>
<dbReference type="OrthoDB" id="3059254at2759"/>